<dbReference type="Proteomes" id="UP000677228">
    <property type="component" value="Unassembled WGS sequence"/>
</dbReference>
<comment type="caution">
    <text evidence="3">The sequence shown here is derived from an EMBL/GenBank/DDBJ whole genome shotgun (WGS) entry which is preliminary data.</text>
</comment>
<dbReference type="AlphaFoldDB" id="A0A8S2E524"/>
<proteinExistence type="predicted"/>
<dbReference type="SUPFAM" id="SSF140996">
    <property type="entry name" value="Hermes dimerisation domain"/>
    <property type="match status" value="1"/>
</dbReference>
<dbReference type="InterPro" id="IPR018473">
    <property type="entry name" value="Hermes_transposase_DNA-db"/>
</dbReference>
<name>A0A8S2E524_9BILA</name>
<evidence type="ECO:0000313" key="5">
    <source>
        <dbReference type="Proteomes" id="UP000677228"/>
    </source>
</evidence>
<sequence>MSKERPSLSSSLCHTPPRPSSSLCHTPPLPSSPFSSTVLTSASIKRSLMTDKNRYRVQPNPSKRATAACWKVFGVPAMSTDDDPTKYEILPGFVSCKTCLDTYKYIDSSTGNLNNHRCCRESSPDQSSIASFLHLPRSTNSNKLISKRKEEIKQLCAKWVAGSMRSFQIVTDRGLKDSIQACLDIGREFRSETRVHVEDLLPSDRTVIGWRISNEILSKRL</sequence>
<reference evidence="3" key="1">
    <citation type="submission" date="2021-02" db="EMBL/GenBank/DDBJ databases">
        <authorList>
            <person name="Nowell W R."/>
        </authorList>
    </citation>
    <scope>NUCLEOTIDE SEQUENCE</scope>
</reference>
<dbReference type="Pfam" id="PF10683">
    <property type="entry name" value="DBD_Tnp_Hermes"/>
    <property type="match status" value="1"/>
</dbReference>
<dbReference type="Gene3D" id="1.10.10.1070">
    <property type="entry name" value="Zinc finger, BED domain-containing"/>
    <property type="match status" value="1"/>
</dbReference>
<evidence type="ECO:0000313" key="3">
    <source>
        <dbReference type="EMBL" id="CAF1070146.1"/>
    </source>
</evidence>
<feature type="region of interest" description="Disordered" evidence="1">
    <location>
        <begin position="1"/>
        <end position="26"/>
    </location>
</feature>
<evidence type="ECO:0000259" key="2">
    <source>
        <dbReference type="Pfam" id="PF10683"/>
    </source>
</evidence>
<protein>
    <recommendedName>
        <fullName evidence="2">Hermes trasposase DNA-binding domain-containing protein</fullName>
    </recommendedName>
</protein>
<dbReference type="EMBL" id="CAJOBA010008697">
    <property type="protein sequence ID" value="CAF3834563.1"/>
    <property type="molecule type" value="Genomic_DNA"/>
</dbReference>
<organism evidence="3 5">
    <name type="scientific">Didymodactylos carnosus</name>
    <dbReference type="NCBI Taxonomy" id="1234261"/>
    <lineage>
        <taxon>Eukaryota</taxon>
        <taxon>Metazoa</taxon>
        <taxon>Spiralia</taxon>
        <taxon>Gnathifera</taxon>
        <taxon>Rotifera</taxon>
        <taxon>Eurotatoria</taxon>
        <taxon>Bdelloidea</taxon>
        <taxon>Philodinida</taxon>
        <taxon>Philodinidae</taxon>
        <taxon>Didymodactylos</taxon>
    </lineage>
</organism>
<gene>
    <name evidence="3" type="ORF">OVA965_LOCUS17853</name>
    <name evidence="4" type="ORF">TMI583_LOCUS17862</name>
</gene>
<accession>A0A8S2E524</accession>
<feature type="domain" description="Hermes trasposase DNA-binding" evidence="2">
    <location>
        <begin position="147"/>
        <end position="206"/>
    </location>
</feature>
<dbReference type="SMART" id="SM00614">
    <property type="entry name" value="ZnF_BED"/>
    <property type="match status" value="1"/>
</dbReference>
<dbReference type="Proteomes" id="UP000682733">
    <property type="component" value="Unassembled WGS sequence"/>
</dbReference>
<dbReference type="EMBL" id="CAJNOK010008683">
    <property type="protein sequence ID" value="CAF1070146.1"/>
    <property type="molecule type" value="Genomic_DNA"/>
</dbReference>
<evidence type="ECO:0000313" key="4">
    <source>
        <dbReference type="EMBL" id="CAF3834563.1"/>
    </source>
</evidence>
<evidence type="ECO:0000256" key="1">
    <source>
        <dbReference type="SAM" id="MobiDB-lite"/>
    </source>
</evidence>